<accession>A0A7V1PWH7</accession>
<feature type="binding site" evidence="7">
    <location>
        <position position="367"/>
    </location>
    <ligand>
        <name>Zn(2+)</name>
        <dbReference type="ChEBI" id="CHEBI:29105"/>
        <label>1</label>
        <note>catalytic</note>
    </ligand>
</feature>
<feature type="binding site" evidence="7">
    <location>
        <position position="363"/>
    </location>
    <ligand>
        <name>Zn(2+)</name>
        <dbReference type="ChEBI" id="CHEBI:29105"/>
        <label>1</label>
        <note>catalytic</note>
    </ligand>
</feature>
<feature type="binding site" evidence="8">
    <location>
        <position position="363"/>
    </location>
    <ligand>
        <name>Zn(2+)</name>
        <dbReference type="ChEBI" id="CHEBI:29105"/>
        <label>2</label>
        <note>catalytic</note>
    </ligand>
</feature>
<evidence type="ECO:0000256" key="7">
    <source>
        <dbReference type="PIRSR" id="PIRSR601548-3"/>
    </source>
</evidence>
<dbReference type="PROSITE" id="PS51257">
    <property type="entry name" value="PROKAR_LIPOPROTEIN"/>
    <property type="match status" value="1"/>
</dbReference>
<comment type="caution">
    <text evidence="9">The sequence shown here is derived from an EMBL/GenBank/DDBJ whole genome shotgun (WGS) entry which is preliminary data.</text>
</comment>
<evidence type="ECO:0000256" key="1">
    <source>
        <dbReference type="ARBA" id="ARBA00022729"/>
    </source>
</evidence>
<dbReference type="InterPro" id="IPR001548">
    <property type="entry name" value="Peptidase_M2"/>
</dbReference>
<feature type="active site" description="Proton acceptor 1" evidence="4">
    <location>
        <position position="364"/>
    </location>
</feature>
<sequence>MFKYLLTLSLLGVLLACSPEVQLQKDAESFLQSYSKKYQQLYYASARAEWKANTYIVEGDTATENRVQRANEALAAFTGSRENIAAARRFLKKKEHLTPIQLKQFQAILYEAANNPQTVADVVKERIKAESGQNKTLFGFNFKIDDQVVSANDIDLILGSETDLNKRLKAWEASKEVGRELKQGLSRLQELRNKTVQALGYNDYFSYQVSDYGMSTDEMMAMNKRFIREIWPLYRELHTYARYALAKKYGRPVPDYLPAHWLPNRWGQDWSSLVQVKGIDLDGVLEEKGAEWLVRQAERFYVSLGFPDLPASFYEKSSLYPAPPGAPYKKNNHASAWHLDLDKDIRSLMSVIPTAEWYETTHHELGHIYYYISYSNPNVPLLLRGGANRAFHEAIGSMMGLAAMQKPFLEGLELIPRGTKTDKMQSLLKEALNYIVFIPWSAGVMTGFEKELYVDNLSSGDYNKLWWQLKKRYQGIVPPAERGGDFCDAASKTHINNDAAQYYDYALSYIILFQIHNHIAKNILHQEPQATNYYGNKEVGRFLSGILSAGATVDWRLLMRDALGEEISAKAMLDYFAPLMDWLKEQNKGRRYTLETL</sequence>
<dbReference type="EMBL" id="DRLD01000370">
    <property type="protein sequence ID" value="HED11612.1"/>
    <property type="molecule type" value="Genomic_DNA"/>
</dbReference>
<dbReference type="PRINTS" id="PR00791">
    <property type="entry name" value="PEPDIPTASEA"/>
</dbReference>
<gene>
    <name evidence="9" type="ORF">ENJ10_13050</name>
</gene>
<dbReference type="Pfam" id="PF01401">
    <property type="entry name" value="Peptidase_M2"/>
    <property type="match status" value="1"/>
</dbReference>
<reference evidence="9" key="1">
    <citation type="journal article" date="2020" name="mSystems">
        <title>Genome- and Community-Level Interaction Insights into Carbon Utilization and Element Cycling Functions of Hydrothermarchaeota in Hydrothermal Sediment.</title>
        <authorList>
            <person name="Zhou Z."/>
            <person name="Liu Y."/>
            <person name="Xu W."/>
            <person name="Pan J."/>
            <person name="Luo Z.H."/>
            <person name="Li M."/>
        </authorList>
    </citation>
    <scope>NUCLEOTIDE SEQUENCE [LARGE SCALE GENOMIC DNA]</scope>
    <source>
        <strain evidence="9">HyVt-456</strain>
    </source>
</reference>
<evidence type="ECO:0000256" key="6">
    <source>
        <dbReference type="PIRSR" id="PIRSR601548-2"/>
    </source>
</evidence>
<dbReference type="Gene3D" id="1.10.1370.30">
    <property type="match status" value="1"/>
</dbReference>
<keyword evidence="7" id="KW-0479">Metal-binding</keyword>
<evidence type="ECO:0000256" key="8">
    <source>
        <dbReference type="PIRSR" id="PIRSR601548-8"/>
    </source>
</evidence>
<dbReference type="GO" id="GO:0006508">
    <property type="term" value="P:proteolysis"/>
    <property type="evidence" value="ECO:0007669"/>
    <property type="project" value="InterPro"/>
</dbReference>
<dbReference type="GO" id="GO:0008237">
    <property type="term" value="F:metallopeptidase activity"/>
    <property type="evidence" value="ECO:0007669"/>
    <property type="project" value="InterPro"/>
</dbReference>
<name>A0A7V1PWH7_CALAY</name>
<evidence type="ECO:0000313" key="9">
    <source>
        <dbReference type="EMBL" id="HED11612.1"/>
    </source>
</evidence>
<dbReference type="PROSITE" id="PS52011">
    <property type="entry name" value="PEPTIDASE_M2"/>
    <property type="match status" value="1"/>
</dbReference>
<organism evidence="9">
    <name type="scientific">Caldithrix abyssi</name>
    <dbReference type="NCBI Taxonomy" id="187145"/>
    <lineage>
        <taxon>Bacteria</taxon>
        <taxon>Pseudomonadati</taxon>
        <taxon>Calditrichota</taxon>
        <taxon>Calditrichia</taxon>
        <taxon>Calditrichales</taxon>
        <taxon>Calditrichaceae</taxon>
        <taxon>Caldithrix</taxon>
    </lineage>
</organism>
<dbReference type="GO" id="GO:0016020">
    <property type="term" value="C:membrane"/>
    <property type="evidence" value="ECO:0007669"/>
    <property type="project" value="InterPro"/>
</dbReference>
<dbReference type="PANTHER" id="PTHR10514:SF27">
    <property type="entry name" value="ANGIOTENSIN-CONVERTING ENZYME"/>
    <property type="match status" value="1"/>
</dbReference>
<dbReference type="AlphaFoldDB" id="A0A7V1PWH7"/>
<evidence type="ECO:0000256" key="2">
    <source>
        <dbReference type="ARBA" id="ARBA00023157"/>
    </source>
</evidence>
<feature type="binding site" evidence="6">
    <location>
        <position position="212"/>
    </location>
    <ligand>
        <name>chloride</name>
        <dbReference type="ChEBI" id="CHEBI:17996"/>
        <label>1</label>
    </ligand>
</feature>
<dbReference type="CDD" id="cd06461">
    <property type="entry name" value="M2_ACE"/>
    <property type="match status" value="1"/>
</dbReference>
<dbReference type="SUPFAM" id="SSF55486">
    <property type="entry name" value="Metalloproteases ('zincins'), catalytic domain"/>
    <property type="match status" value="1"/>
</dbReference>
<keyword evidence="3" id="KW-0325">Glycoprotein</keyword>
<keyword evidence="2" id="KW-1015">Disulfide bond</keyword>
<dbReference type="Proteomes" id="UP000886005">
    <property type="component" value="Unassembled WGS sequence"/>
</dbReference>
<evidence type="ECO:0000256" key="4">
    <source>
        <dbReference type="PIRSR" id="PIRSR601548-1"/>
    </source>
</evidence>
<evidence type="ECO:0000256" key="3">
    <source>
        <dbReference type="ARBA" id="ARBA00023180"/>
    </source>
</evidence>
<keyword evidence="1" id="KW-0732">Signal</keyword>
<keyword evidence="7" id="KW-0862">Zinc</keyword>
<feature type="binding site" evidence="8">
    <location>
        <position position="367"/>
    </location>
    <ligand>
        <name>Zn(2+)</name>
        <dbReference type="ChEBI" id="CHEBI:29105"/>
        <label>2</label>
        <note>catalytic</note>
    </ligand>
</feature>
<feature type="binding site" evidence="8">
    <location>
        <position position="393"/>
    </location>
    <ligand>
        <name>Zn(2+)</name>
        <dbReference type="ChEBI" id="CHEBI:29105"/>
        <label>2</label>
        <note>catalytic</note>
    </ligand>
</feature>
<feature type="active site" description="Proton acceptor 2" evidence="5">
    <location>
        <position position="364"/>
    </location>
</feature>
<dbReference type="PANTHER" id="PTHR10514">
    <property type="entry name" value="ANGIOTENSIN-CONVERTING ENZYME"/>
    <property type="match status" value="1"/>
</dbReference>
<dbReference type="GO" id="GO:0008241">
    <property type="term" value="F:peptidyl-dipeptidase activity"/>
    <property type="evidence" value="ECO:0007669"/>
    <property type="project" value="InterPro"/>
</dbReference>
<protein>
    <submittedName>
        <fullName evidence="9">Peptidase</fullName>
    </submittedName>
</protein>
<feature type="active site" description="Proton donor 1" evidence="4">
    <location>
        <position position="494"/>
    </location>
</feature>
<feature type="active site" description="Proton donor 2" evidence="5">
    <location>
        <position position="494"/>
    </location>
</feature>
<proteinExistence type="predicted"/>
<feature type="binding site" evidence="7">
    <location>
        <position position="393"/>
    </location>
    <ligand>
        <name>Zn(2+)</name>
        <dbReference type="ChEBI" id="CHEBI:29105"/>
        <label>1</label>
        <note>catalytic</note>
    </ligand>
</feature>
<evidence type="ECO:0000256" key="5">
    <source>
        <dbReference type="PIRSR" id="PIRSR601548-11"/>
    </source>
</evidence>